<evidence type="ECO:0000256" key="3">
    <source>
        <dbReference type="ARBA" id="ARBA00009587"/>
    </source>
</evidence>
<keyword evidence="8 11" id="KW-0443">Lipid metabolism</keyword>
<feature type="region of interest" description="Disordered" evidence="12">
    <location>
        <begin position="226"/>
        <end position="250"/>
    </location>
</feature>
<dbReference type="InterPro" id="IPR045034">
    <property type="entry name" value="O-acyltransferase_WSD1-like"/>
</dbReference>
<protein>
    <recommendedName>
        <fullName evidence="4 11">Diacylglycerol O-acyltransferase</fullName>
        <ecNumber evidence="4 11">2.3.1.20</ecNumber>
    </recommendedName>
</protein>
<comment type="similarity">
    <text evidence="3 11">Belongs to the long-chain O-acyltransferase family.</text>
</comment>
<dbReference type="InterPro" id="IPR009721">
    <property type="entry name" value="O-acyltransferase_WSD1_C"/>
</dbReference>
<dbReference type="Proteomes" id="UP000320095">
    <property type="component" value="Unassembled WGS sequence"/>
</dbReference>
<dbReference type="AlphaFoldDB" id="A0A502E7L3"/>
<keyword evidence="16" id="KW-1185">Reference proteome</keyword>
<organism evidence="15 16">
    <name type="scientific">Mycolicibacterium hodleri</name>
    <dbReference type="NCBI Taxonomy" id="49897"/>
    <lineage>
        <taxon>Bacteria</taxon>
        <taxon>Bacillati</taxon>
        <taxon>Actinomycetota</taxon>
        <taxon>Actinomycetes</taxon>
        <taxon>Mycobacteriales</taxon>
        <taxon>Mycobacteriaceae</taxon>
        <taxon>Mycolicibacterium</taxon>
    </lineage>
</organism>
<evidence type="ECO:0000256" key="5">
    <source>
        <dbReference type="ARBA" id="ARBA00022516"/>
    </source>
</evidence>
<dbReference type="NCBIfam" id="TIGR02946">
    <property type="entry name" value="acyl_WS_DGAT"/>
    <property type="match status" value="1"/>
</dbReference>
<feature type="domain" description="O-acyltransferase WSD1-like N-terminal" evidence="13">
    <location>
        <begin position="18"/>
        <end position="281"/>
    </location>
</feature>
<evidence type="ECO:0000256" key="11">
    <source>
        <dbReference type="RuleBase" id="RU361241"/>
    </source>
</evidence>
<accession>A0A502E7L3</accession>
<dbReference type="InterPro" id="IPR004255">
    <property type="entry name" value="O-acyltransferase_WSD1_N"/>
</dbReference>
<reference evidence="15 16" key="1">
    <citation type="journal article" date="2019" name="Environ. Microbiol.">
        <title>Species interactions and distinct microbial communities in high Arctic permafrost affected cryosols are associated with the CH4 and CO2 gas fluxes.</title>
        <authorList>
            <person name="Altshuler I."/>
            <person name="Hamel J."/>
            <person name="Turney S."/>
            <person name="Magnuson E."/>
            <person name="Levesque R."/>
            <person name="Greer C."/>
            <person name="Whyte L.G."/>
        </authorList>
    </citation>
    <scope>NUCLEOTIDE SEQUENCE [LARGE SCALE GENOMIC DNA]</scope>
    <source>
        <strain evidence="15 16">S5.20</strain>
    </source>
</reference>
<keyword evidence="6 11" id="KW-0808">Transferase</keyword>
<keyword evidence="9 11" id="KW-0012">Acyltransferase</keyword>
<evidence type="ECO:0000313" key="16">
    <source>
        <dbReference type="Proteomes" id="UP000320095"/>
    </source>
</evidence>
<dbReference type="EMBL" id="RCZG01000008">
    <property type="protein sequence ID" value="TPG32486.1"/>
    <property type="molecule type" value="Genomic_DNA"/>
</dbReference>
<evidence type="ECO:0000259" key="13">
    <source>
        <dbReference type="Pfam" id="PF03007"/>
    </source>
</evidence>
<comment type="pathway">
    <text evidence="1 11">Glycerolipid metabolism; triacylglycerol biosynthesis.</text>
</comment>
<keyword evidence="5 11" id="KW-0444">Lipid biosynthesis</keyword>
<evidence type="ECO:0000256" key="1">
    <source>
        <dbReference type="ARBA" id="ARBA00004771"/>
    </source>
</evidence>
<dbReference type="GO" id="GO:0051701">
    <property type="term" value="P:biological process involved in interaction with host"/>
    <property type="evidence" value="ECO:0007669"/>
    <property type="project" value="TreeGrafter"/>
</dbReference>
<evidence type="ECO:0000259" key="14">
    <source>
        <dbReference type="Pfam" id="PF06974"/>
    </source>
</evidence>
<feature type="domain" description="O-acyltransferase WSD1 C-terminal" evidence="14">
    <location>
        <begin position="323"/>
        <end position="472"/>
    </location>
</feature>
<proteinExistence type="inferred from homology"/>
<evidence type="ECO:0000256" key="4">
    <source>
        <dbReference type="ARBA" id="ARBA00013244"/>
    </source>
</evidence>
<feature type="region of interest" description="Disordered" evidence="12">
    <location>
        <begin position="172"/>
        <end position="191"/>
    </location>
</feature>
<dbReference type="GO" id="GO:0071731">
    <property type="term" value="P:response to nitric oxide"/>
    <property type="evidence" value="ECO:0007669"/>
    <property type="project" value="TreeGrafter"/>
</dbReference>
<dbReference type="Pfam" id="PF03007">
    <property type="entry name" value="WS_DGAT_cat"/>
    <property type="match status" value="1"/>
</dbReference>
<keyword evidence="7 11" id="KW-0319">Glycerol metabolism</keyword>
<comment type="pathway">
    <text evidence="2">Lipid metabolism.</text>
</comment>
<dbReference type="SUPFAM" id="SSF52777">
    <property type="entry name" value="CoA-dependent acyltransferases"/>
    <property type="match status" value="1"/>
</dbReference>
<evidence type="ECO:0000313" key="15">
    <source>
        <dbReference type="EMBL" id="TPG32486.1"/>
    </source>
</evidence>
<dbReference type="GO" id="GO:0005886">
    <property type="term" value="C:plasma membrane"/>
    <property type="evidence" value="ECO:0007669"/>
    <property type="project" value="TreeGrafter"/>
</dbReference>
<evidence type="ECO:0000256" key="6">
    <source>
        <dbReference type="ARBA" id="ARBA00022679"/>
    </source>
</evidence>
<dbReference type="PANTHER" id="PTHR31650">
    <property type="entry name" value="O-ACYLTRANSFERASE (WSD1-LIKE) FAMILY PROTEIN"/>
    <property type="match status" value="1"/>
</dbReference>
<dbReference type="GO" id="GO:0019432">
    <property type="term" value="P:triglyceride biosynthetic process"/>
    <property type="evidence" value="ECO:0007669"/>
    <property type="project" value="UniProtKB-UniPathway"/>
</dbReference>
<gene>
    <name evidence="15" type="ORF">EAH80_19660</name>
</gene>
<evidence type="ECO:0000256" key="10">
    <source>
        <dbReference type="ARBA" id="ARBA00048109"/>
    </source>
</evidence>
<comment type="catalytic activity">
    <reaction evidence="10 11">
        <text>an acyl-CoA + a 1,2-diacyl-sn-glycerol = a triacyl-sn-glycerol + CoA</text>
        <dbReference type="Rhea" id="RHEA:10868"/>
        <dbReference type="ChEBI" id="CHEBI:17815"/>
        <dbReference type="ChEBI" id="CHEBI:57287"/>
        <dbReference type="ChEBI" id="CHEBI:58342"/>
        <dbReference type="ChEBI" id="CHEBI:64615"/>
        <dbReference type="EC" id="2.3.1.20"/>
    </reaction>
</comment>
<evidence type="ECO:0000256" key="2">
    <source>
        <dbReference type="ARBA" id="ARBA00005189"/>
    </source>
</evidence>
<dbReference type="GO" id="GO:0006071">
    <property type="term" value="P:glycerol metabolic process"/>
    <property type="evidence" value="ECO:0007669"/>
    <property type="project" value="UniProtKB-KW"/>
</dbReference>
<dbReference type="Pfam" id="PF06974">
    <property type="entry name" value="WS_DGAT_C"/>
    <property type="match status" value="1"/>
</dbReference>
<dbReference type="PANTHER" id="PTHR31650:SF1">
    <property type="entry name" value="WAX ESTER SYNTHASE_DIACYLGLYCEROL ACYLTRANSFERASE 4-RELATED"/>
    <property type="match status" value="1"/>
</dbReference>
<dbReference type="GO" id="GO:0001666">
    <property type="term" value="P:response to hypoxia"/>
    <property type="evidence" value="ECO:0007669"/>
    <property type="project" value="TreeGrafter"/>
</dbReference>
<sequence>MVLASGPHGFEELAMQRLSATDAMMLYQEQSSKDHGHSMRVILVDPPKEAMPRAWEQIRDNLVSALNQLPLFWCRLVPTPLSLHHPLWVPDPHFHVYNHFHRVGCPSPGGERELADLVADIASRPLDRTRPLWEMWIVEGLASGGLAVVSKMHHALADGVATVQMFAECCTTEPRSPDEQSPRQRPTVAPIPSNVRLLTMAARDVLKVLPTVPTVWRRARQVRRLRGERATVSNPPQGTDAQPTSLNRNPGPYRNFAHLTFDLNDIKTIKNAFGVSINDVYLAICTTSVRSLLLERDELPEVPLIGGVAASTRTTAEQQDTYGNRVATMAVRLPTGSEDPVQRLMDIKAEADIAKADFRMAEGARLGDILELLPPPVHHLILAAVNRLTNAGRPVVGNVILSNVPGPQETLYFGEFKIKAIYGVGPLLGGIGLNITAWSYVDQLHMSVLSNPETIPDPWPFVQMAQDAFDELHKRANTLDQRGTDG</sequence>
<dbReference type="GO" id="GO:0004144">
    <property type="term" value="F:diacylglycerol O-acyltransferase activity"/>
    <property type="evidence" value="ECO:0007669"/>
    <property type="project" value="UniProtKB-EC"/>
</dbReference>
<name>A0A502E7L3_9MYCO</name>
<evidence type="ECO:0000256" key="8">
    <source>
        <dbReference type="ARBA" id="ARBA00023098"/>
    </source>
</evidence>
<dbReference type="UniPathway" id="UPA00282"/>
<feature type="compositionally biased region" description="Polar residues" evidence="12">
    <location>
        <begin position="231"/>
        <end position="248"/>
    </location>
</feature>
<evidence type="ECO:0000256" key="12">
    <source>
        <dbReference type="SAM" id="MobiDB-lite"/>
    </source>
</evidence>
<evidence type="ECO:0000256" key="7">
    <source>
        <dbReference type="ARBA" id="ARBA00022798"/>
    </source>
</evidence>
<evidence type="ECO:0000256" key="9">
    <source>
        <dbReference type="ARBA" id="ARBA00023315"/>
    </source>
</evidence>
<dbReference type="InterPro" id="IPR014292">
    <property type="entry name" value="Acyl_transf_WS/DGAT"/>
</dbReference>
<dbReference type="EC" id="2.3.1.20" evidence="4 11"/>
<comment type="caution">
    <text evidence="15">The sequence shown here is derived from an EMBL/GenBank/DDBJ whole genome shotgun (WGS) entry which is preliminary data.</text>
</comment>